<dbReference type="GO" id="GO:0009298">
    <property type="term" value="P:GDP-mannose biosynthetic process"/>
    <property type="evidence" value="ECO:0007669"/>
    <property type="project" value="TreeGrafter"/>
</dbReference>
<keyword evidence="4 10" id="KW-0548">Nucleotidyltransferase</keyword>
<keyword evidence="11" id="KW-1185">Reference proteome</keyword>
<organism evidence="10 11">
    <name type="scientific">Cohnella lupini</name>
    <dbReference type="NCBI Taxonomy" id="1294267"/>
    <lineage>
        <taxon>Bacteria</taxon>
        <taxon>Bacillati</taxon>
        <taxon>Bacillota</taxon>
        <taxon>Bacilli</taxon>
        <taxon>Bacillales</taxon>
        <taxon>Paenibacillaceae</taxon>
        <taxon>Cohnella</taxon>
    </lineage>
</organism>
<dbReference type="EC" id="2.7.7.13" evidence="2"/>
<sequence>MHKFVTILAGGGGTRFWPLSRQEMPKQLLNISGNDIMLNDTIGRFSGVIPLENTIVVTNSSQAVQLESIMHISVPASNILVEPIARNTAASILYAALFIDRKFGDSLMVVSPSDHHITDEVKYRKTLTEACAVAEETNKIVTIGIKPTFPSTGYGYISHSGDTYMTEPCNVYEAVEFVEKPSFLLAEEYLASGSYLWNSGIFIWKTSVIIDNFKRFLPRLYKTMLPLVEEINQDNREEIVRDIYPNLPNISIDYGILERSDEVVVISGDFGWNDIGSWDALGAIIPPDEFGNIVKSKHLGIQTRNSIIYGEERLITTIGIDGLIIADTKDALLICSKDRAQDVKDIVVLLKKNGMREYI</sequence>
<dbReference type="GO" id="GO:0005525">
    <property type="term" value="F:GTP binding"/>
    <property type="evidence" value="ECO:0007669"/>
    <property type="project" value="UniProtKB-KW"/>
</dbReference>
<evidence type="ECO:0000259" key="9">
    <source>
        <dbReference type="Pfam" id="PF22640"/>
    </source>
</evidence>
<dbReference type="GO" id="GO:0004475">
    <property type="term" value="F:mannose-1-phosphate guanylyltransferase (GTP) activity"/>
    <property type="evidence" value="ECO:0007669"/>
    <property type="project" value="UniProtKB-EC"/>
</dbReference>
<evidence type="ECO:0000256" key="7">
    <source>
        <dbReference type="ARBA" id="ARBA00047343"/>
    </source>
</evidence>
<gene>
    <name evidence="10" type="ORF">DFP95_10755</name>
</gene>
<dbReference type="SUPFAM" id="SSF159283">
    <property type="entry name" value="Guanosine diphospho-D-mannose pyrophosphorylase/mannose-6-phosphate isomerase linker domain"/>
    <property type="match status" value="1"/>
</dbReference>
<dbReference type="PANTHER" id="PTHR46390:SF1">
    <property type="entry name" value="MANNOSE-1-PHOSPHATE GUANYLYLTRANSFERASE"/>
    <property type="match status" value="1"/>
</dbReference>
<keyword evidence="3 10" id="KW-0808">Transferase</keyword>
<dbReference type="EMBL" id="QRDY01000007">
    <property type="protein sequence ID" value="RED59217.1"/>
    <property type="molecule type" value="Genomic_DNA"/>
</dbReference>
<evidence type="ECO:0000256" key="3">
    <source>
        <dbReference type="ARBA" id="ARBA00022679"/>
    </source>
</evidence>
<dbReference type="InterPro" id="IPR029044">
    <property type="entry name" value="Nucleotide-diphossugar_trans"/>
</dbReference>
<feature type="domain" description="MannoseP isomerase/GMP-like beta-helix" evidence="9">
    <location>
        <begin position="297"/>
        <end position="347"/>
    </location>
</feature>
<evidence type="ECO:0000256" key="1">
    <source>
        <dbReference type="ARBA" id="ARBA00006115"/>
    </source>
</evidence>
<comment type="catalytic activity">
    <reaction evidence="7">
        <text>alpha-D-mannose 1-phosphate + GTP + H(+) = GDP-alpha-D-mannose + diphosphate</text>
        <dbReference type="Rhea" id="RHEA:15229"/>
        <dbReference type="ChEBI" id="CHEBI:15378"/>
        <dbReference type="ChEBI" id="CHEBI:33019"/>
        <dbReference type="ChEBI" id="CHEBI:37565"/>
        <dbReference type="ChEBI" id="CHEBI:57527"/>
        <dbReference type="ChEBI" id="CHEBI:58409"/>
        <dbReference type="EC" id="2.7.7.13"/>
    </reaction>
</comment>
<comment type="caution">
    <text evidence="10">The sequence shown here is derived from an EMBL/GenBank/DDBJ whole genome shotgun (WGS) entry which is preliminary data.</text>
</comment>
<comment type="similarity">
    <text evidence="1">Belongs to the mannose-6-phosphate isomerase type 2 family.</text>
</comment>
<dbReference type="GO" id="GO:0016853">
    <property type="term" value="F:isomerase activity"/>
    <property type="evidence" value="ECO:0007669"/>
    <property type="project" value="UniProtKB-KW"/>
</dbReference>
<feature type="domain" description="Nucleotidyl transferase" evidence="8">
    <location>
        <begin position="7"/>
        <end position="282"/>
    </location>
</feature>
<dbReference type="FunFam" id="3.90.550.10:FF:000046">
    <property type="entry name" value="Mannose-1-phosphate guanylyltransferase (GDP)"/>
    <property type="match status" value="1"/>
</dbReference>
<keyword evidence="5" id="KW-0547">Nucleotide-binding</keyword>
<reference evidence="10 11" key="1">
    <citation type="submission" date="2018-07" db="EMBL/GenBank/DDBJ databases">
        <title>Genomic Encyclopedia of Type Strains, Phase III (KMG-III): the genomes of soil and plant-associated and newly described type strains.</title>
        <authorList>
            <person name="Whitman W."/>
        </authorList>
    </citation>
    <scope>NUCLEOTIDE SEQUENCE [LARGE SCALE GENOMIC DNA]</scope>
    <source>
        <strain evidence="10 11">CECT 8236</strain>
    </source>
</reference>
<dbReference type="Proteomes" id="UP000256869">
    <property type="component" value="Unassembled WGS sequence"/>
</dbReference>
<evidence type="ECO:0000256" key="2">
    <source>
        <dbReference type="ARBA" id="ARBA00012387"/>
    </source>
</evidence>
<evidence type="ECO:0000256" key="4">
    <source>
        <dbReference type="ARBA" id="ARBA00022695"/>
    </source>
</evidence>
<evidence type="ECO:0000256" key="6">
    <source>
        <dbReference type="ARBA" id="ARBA00023134"/>
    </source>
</evidence>
<dbReference type="InterPro" id="IPR005835">
    <property type="entry name" value="NTP_transferase_dom"/>
</dbReference>
<dbReference type="Pfam" id="PF00483">
    <property type="entry name" value="NTP_transferase"/>
    <property type="match status" value="1"/>
</dbReference>
<keyword evidence="6" id="KW-0342">GTP-binding</keyword>
<dbReference type="InterPro" id="IPR054566">
    <property type="entry name" value="ManC/GMP-like_b-helix"/>
</dbReference>
<evidence type="ECO:0000259" key="8">
    <source>
        <dbReference type="Pfam" id="PF00483"/>
    </source>
</evidence>
<accession>A0A3D9IC11</accession>
<name>A0A3D9IC11_9BACL</name>
<dbReference type="InterPro" id="IPR051161">
    <property type="entry name" value="Mannose-6P_isomerase_type2"/>
</dbReference>
<protein>
    <recommendedName>
        <fullName evidence="2">mannose-1-phosphate guanylyltransferase</fullName>
        <ecNumber evidence="2">2.7.7.13</ecNumber>
    </recommendedName>
</protein>
<evidence type="ECO:0000313" key="10">
    <source>
        <dbReference type="EMBL" id="RED59217.1"/>
    </source>
</evidence>
<dbReference type="AlphaFoldDB" id="A0A3D9IC11"/>
<keyword evidence="10" id="KW-0413">Isomerase</keyword>
<dbReference type="OrthoDB" id="9806359at2"/>
<proteinExistence type="inferred from homology"/>
<dbReference type="InterPro" id="IPR049577">
    <property type="entry name" value="GMPP_N"/>
</dbReference>
<dbReference type="Pfam" id="PF22640">
    <property type="entry name" value="ManC_GMP_beta-helix"/>
    <property type="match status" value="1"/>
</dbReference>
<dbReference type="SUPFAM" id="SSF53448">
    <property type="entry name" value="Nucleotide-diphospho-sugar transferases"/>
    <property type="match status" value="1"/>
</dbReference>
<evidence type="ECO:0000256" key="5">
    <source>
        <dbReference type="ARBA" id="ARBA00022741"/>
    </source>
</evidence>
<dbReference type="PANTHER" id="PTHR46390">
    <property type="entry name" value="MANNOSE-1-PHOSPHATE GUANYLYLTRANSFERASE"/>
    <property type="match status" value="1"/>
</dbReference>
<dbReference type="RefSeq" id="WP_115993272.1">
    <property type="nucleotide sequence ID" value="NZ_QRDY01000007.1"/>
</dbReference>
<evidence type="ECO:0000313" key="11">
    <source>
        <dbReference type="Proteomes" id="UP000256869"/>
    </source>
</evidence>
<dbReference type="Gene3D" id="3.90.550.10">
    <property type="entry name" value="Spore Coat Polysaccharide Biosynthesis Protein SpsA, Chain A"/>
    <property type="match status" value="1"/>
</dbReference>
<dbReference type="CDD" id="cd02509">
    <property type="entry name" value="GDP-M1P_Guanylyltransferase"/>
    <property type="match status" value="1"/>
</dbReference>